<feature type="transmembrane region" description="Helical" evidence="1">
    <location>
        <begin position="120"/>
        <end position="137"/>
    </location>
</feature>
<dbReference type="Gene3D" id="6.10.110.10">
    <property type="match status" value="1"/>
</dbReference>
<reference evidence="2 3" key="1">
    <citation type="submission" date="2018-08" db="EMBL/GenBank/DDBJ databases">
        <title>Draft genome of the lignicolous fungus Coniochaeta pulveracea.</title>
        <authorList>
            <person name="Borstlap C.J."/>
            <person name="De Witt R.N."/>
            <person name="Botha A."/>
            <person name="Volschenk H."/>
        </authorList>
    </citation>
    <scope>NUCLEOTIDE SEQUENCE [LARGE SCALE GENOMIC DNA]</scope>
    <source>
        <strain evidence="2 3">CAB683</strain>
    </source>
</reference>
<comment type="caution">
    <text evidence="2">The sequence shown here is derived from an EMBL/GenBank/DDBJ whole genome shotgun (WGS) entry which is preliminary data.</text>
</comment>
<sequence length="225" mass="24557">MVLPSTWSKSQNPGSVKGLGEMWSDMLKSLTASLEHAREELQRESIPEAVLIVTGQLRDGVESATSLTRKTVVDVILPLGHSTLSLMRKKASQITARDDLKPMLSYLNKTRMWIRRNPRAVCSAAGLIFIVWPSLVYKPVLWLLGFGERGVGGGSYAAKSHRGIGDVRRHSPFATSQSAGAGGRGRRVFAHLVRTAVLVGAVWWGLVVVARRGSLEGTWRTAVES</sequence>
<keyword evidence="1" id="KW-0812">Transmembrane</keyword>
<dbReference type="EMBL" id="QVQW01000119">
    <property type="protein sequence ID" value="RKU40126.1"/>
    <property type="molecule type" value="Genomic_DNA"/>
</dbReference>
<evidence type="ECO:0000313" key="2">
    <source>
        <dbReference type="EMBL" id="RKU40126.1"/>
    </source>
</evidence>
<accession>A0A420XWW5</accession>
<evidence type="ECO:0000313" key="3">
    <source>
        <dbReference type="Proteomes" id="UP000275385"/>
    </source>
</evidence>
<protein>
    <submittedName>
        <fullName evidence="2">Uncharacterized protein</fullName>
    </submittedName>
</protein>
<keyword evidence="1" id="KW-1133">Transmembrane helix</keyword>
<name>A0A420XWW5_9PEZI</name>
<dbReference type="AlphaFoldDB" id="A0A420XWW5"/>
<evidence type="ECO:0000256" key="1">
    <source>
        <dbReference type="SAM" id="Phobius"/>
    </source>
</evidence>
<feature type="transmembrane region" description="Helical" evidence="1">
    <location>
        <begin position="188"/>
        <end position="210"/>
    </location>
</feature>
<proteinExistence type="predicted"/>
<keyword evidence="3" id="KW-1185">Reference proteome</keyword>
<dbReference type="InterPro" id="IPR038213">
    <property type="entry name" value="IFI6/IFI27-like_sf"/>
</dbReference>
<keyword evidence="1" id="KW-0472">Membrane</keyword>
<organism evidence="2 3">
    <name type="scientific">Coniochaeta pulveracea</name>
    <dbReference type="NCBI Taxonomy" id="177199"/>
    <lineage>
        <taxon>Eukaryota</taxon>
        <taxon>Fungi</taxon>
        <taxon>Dikarya</taxon>
        <taxon>Ascomycota</taxon>
        <taxon>Pezizomycotina</taxon>
        <taxon>Sordariomycetes</taxon>
        <taxon>Sordariomycetidae</taxon>
        <taxon>Coniochaetales</taxon>
        <taxon>Coniochaetaceae</taxon>
        <taxon>Coniochaeta</taxon>
    </lineage>
</organism>
<gene>
    <name evidence="2" type="ORF">DL546_000453</name>
</gene>
<dbReference type="Proteomes" id="UP000275385">
    <property type="component" value="Unassembled WGS sequence"/>
</dbReference>